<proteinExistence type="predicted"/>
<dbReference type="Proteomes" id="UP000658720">
    <property type="component" value="Unassembled WGS sequence"/>
</dbReference>
<organism evidence="2 3">
    <name type="scientific">Synechocystis salina LEGE 00031</name>
    <dbReference type="NCBI Taxonomy" id="1828736"/>
    <lineage>
        <taxon>Bacteria</taxon>
        <taxon>Bacillati</taxon>
        <taxon>Cyanobacteriota</taxon>
        <taxon>Cyanophyceae</taxon>
        <taxon>Synechococcales</taxon>
        <taxon>Merismopediaceae</taxon>
        <taxon>Synechocystis</taxon>
    </lineage>
</organism>
<dbReference type="InterPro" id="IPR010802">
    <property type="entry name" value="DUF1400"/>
</dbReference>
<protein>
    <submittedName>
        <fullName evidence="2">Alpha/beta hydrolase</fullName>
    </submittedName>
</protein>
<sequence length="181" mass="20081">MGLVVMNVRFPHFYLGLMFASLVAGSGTLPLAAAERVVLTYSVLRESVSIEELGELSRTGKVSPSLKAYLKMANKDPEELRGWLNQPFQADPVTLSRVLNSFAGEYVLNQVGQVIHTPSKRDNKEALRGAIITSAEKDNQVRLIEVLENYPTPELHVNGDRLMELYQQVEGLTALLGRLPF</sequence>
<evidence type="ECO:0000313" key="2">
    <source>
        <dbReference type="EMBL" id="MBE9255738.1"/>
    </source>
</evidence>
<evidence type="ECO:0000259" key="1">
    <source>
        <dbReference type="Pfam" id="PF07176"/>
    </source>
</evidence>
<comment type="caution">
    <text evidence="2">The sequence shown here is derived from an EMBL/GenBank/DDBJ whole genome shotgun (WGS) entry which is preliminary data.</text>
</comment>
<gene>
    <name evidence="2" type="ORF">IQ217_18265</name>
</gene>
<feature type="domain" description="DUF1400" evidence="1">
    <location>
        <begin position="33"/>
        <end position="158"/>
    </location>
</feature>
<dbReference type="GO" id="GO:0016787">
    <property type="term" value="F:hydrolase activity"/>
    <property type="evidence" value="ECO:0007669"/>
    <property type="project" value="UniProtKB-KW"/>
</dbReference>
<dbReference type="Pfam" id="PF07176">
    <property type="entry name" value="DUF1400"/>
    <property type="match status" value="1"/>
</dbReference>
<evidence type="ECO:0000313" key="3">
    <source>
        <dbReference type="Proteomes" id="UP000658720"/>
    </source>
</evidence>
<reference evidence="2 3" key="1">
    <citation type="submission" date="2020-10" db="EMBL/GenBank/DDBJ databases">
        <authorList>
            <person name="Castelo-Branco R."/>
            <person name="Eusebio N."/>
            <person name="Adriana R."/>
            <person name="Vieira A."/>
            <person name="Brugerolle De Fraissinette N."/>
            <person name="Rezende De Castro R."/>
            <person name="Schneider M.P."/>
            <person name="Vasconcelos V."/>
            <person name="Leao P.N."/>
        </authorList>
    </citation>
    <scope>NUCLEOTIDE SEQUENCE [LARGE SCALE GENOMIC DNA]</scope>
    <source>
        <strain evidence="2 3">LEGE 00031</strain>
    </source>
</reference>
<keyword evidence="3" id="KW-1185">Reference proteome</keyword>
<keyword evidence="2" id="KW-0378">Hydrolase</keyword>
<name>A0ABR9VXX1_9SYNC</name>
<dbReference type="EMBL" id="JADEVV010000086">
    <property type="protein sequence ID" value="MBE9255738.1"/>
    <property type="molecule type" value="Genomic_DNA"/>
</dbReference>
<accession>A0ABR9VXX1</accession>